<gene>
    <name evidence="1" type="ORF">S03H2_66453</name>
</gene>
<comment type="caution">
    <text evidence="1">The sequence shown here is derived from an EMBL/GenBank/DDBJ whole genome shotgun (WGS) entry which is preliminary data.</text>
</comment>
<proteinExistence type="predicted"/>
<accession>X1KFI2</accession>
<protein>
    <submittedName>
        <fullName evidence="1">Uncharacterized protein</fullName>
    </submittedName>
</protein>
<feature type="non-terminal residue" evidence="1">
    <location>
        <position position="1"/>
    </location>
</feature>
<sequence length="33" mass="3948">SQEQVLEEEFLGDLKPYRSLKTHLDNVIKKFDQ</sequence>
<dbReference type="AlphaFoldDB" id="X1KFI2"/>
<organism evidence="1">
    <name type="scientific">marine sediment metagenome</name>
    <dbReference type="NCBI Taxonomy" id="412755"/>
    <lineage>
        <taxon>unclassified sequences</taxon>
        <taxon>metagenomes</taxon>
        <taxon>ecological metagenomes</taxon>
    </lineage>
</organism>
<reference evidence="1" key="1">
    <citation type="journal article" date="2014" name="Front. Microbiol.">
        <title>High frequency of phylogenetically diverse reductive dehalogenase-homologous genes in deep subseafloor sedimentary metagenomes.</title>
        <authorList>
            <person name="Kawai M."/>
            <person name="Futagami T."/>
            <person name="Toyoda A."/>
            <person name="Takaki Y."/>
            <person name="Nishi S."/>
            <person name="Hori S."/>
            <person name="Arai W."/>
            <person name="Tsubouchi T."/>
            <person name="Morono Y."/>
            <person name="Uchiyama I."/>
            <person name="Ito T."/>
            <person name="Fujiyama A."/>
            <person name="Inagaki F."/>
            <person name="Takami H."/>
        </authorList>
    </citation>
    <scope>NUCLEOTIDE SEQUENCE</scope>
    <source>
        <strain evidence="1">Expedition CK06-06</strain>
    </source>
</reference>
<evidence type="ECO:0000313" key="1">
    <source>
        <dbReference type="EMBL" id="GAH80823.1"/>
    </source>
</evidence>
<name>X1KFI2_9ZZZZ</name>
<dbReference type="EMBL" id="BARU01043390">
    <property type="protein sequence ID" value="GAH80823.1"/>
    <property type="molecule type" value="Genomic_DNA"/>
</dbReference>